<evidence type="ECO:0000313" key="2">
    <source>
        <dbReference type="EMBL" id="KAA5542247.1"/>
    </source>
</evidence>
<dbReference type="EMBL" id="VWOX01000008">
    <property type="protein sequence ID" value="KAA5542247.1"/>
    <property type="molecule type" value="Genomic_DNA"/>
</dbReference>
<dbReference type="AlphaFoldDB" id="A0A5M6D408"/>
<feature type="signal peptide" evidence="1">
    <location>
        <begin position="1"/>
        <end position="26"/>
    </location>
</feature>
<protein>
    <submittedName>
        <fullName evidence="2">Uncharacterized protein</fullName>
    </submittedName>
</protein>
<evidence type="ECO:0000256" key="1">
    <source>
        <dbReference type="SAM" id="SignalP"/>
    </source>
</evidence>
<gene>
    <name evidence="2" type="ORF">FYK55_15710</name>
</gene>
<accession>A0A5M6D408</accession>
<keyword evidence="3" id="KW-1185">Reference proteome</keyword>
<evidence type="ECO:0000313" key="3">
    <source>
        <dbReference type="Proteomes" id="UP000324479"/>
    </source>
</evidence>
<sequence>MRCFMWAIMLPSVWLLSIGLAGRAAAVDVLASADLGPADQPYGVGTIELPLANPIVGAAPPPLTVASESGRVLYPAAEEVETRITPVSELPVPPAGNGRLLGRLGNLIRELTDEDAPKTQIVARRVHFLFTGTEPLQVRVGQPGQEIGVYQLNPQRNPSAFAESMASWWQAFTANAKRQIDDGDYPPWVETYLIAMLSGRTGNSLPAWFLERAEDDDPLWKTLKVLGGAEEVSGEIFRQTAAGLTDDNRPVPANPDPVDALPLPAGPRWVQPTFPEIDPDVQTEPIASRVPPECFYFRFGSFANYLWFLDLTNEHGGDLSRMITLRGTGGRATERFEKQLSLKINQMTRMLGPTVIEDQAVIGRDLYTEDGATMGVLMKSTNAFLLRSSLSNDRNNAARTDATLSLEQVSIGGNQVSLLSSPDNRVRSFLAEDQGYFLITNSRSLVERFFQVGQSGESLAATEAFRLSRMLVPVSRQDTIFAYFSPQMLQNLVSPEYLIELRRRTRAESDISLVHLARLAAKAEGVRPETGQTLGVPQLIESGFLPVSFDDRHDGSGVISAGDQMVDTLRGSRGTFLPIGDVEIESVTPQESRWYKQIADEYTQRFPQMDPIIVALRREEVPGNTDLERIAIHAEIAPLTPEKYGTWARQLGPPTNVEMRFAPDDLVSVQAHVASDQLGPPTHLFVGIKDNFPPDPNEFKGLLNTYWALRELPSYLGAWPQPGVLDRLPLGLGRGRPVGPGMSRLIGGLYRYTGGGFSVLSFQPEVLNSTLPFLEATETQQSATVRGRVGSLLDSQLEGWVNDQLYQRAARSSVAGASFLNLLSRQLSVPPEQASETATFVLGKPLQCSLGGQYEYNASDGLWRSTAWKGSRPAATPPNDYVAPLLLWFRGSDFTMTQYADRLVADASITVARGVDVGP</sequence>
<comment type="caution">
    <text evidence="2">The sequence shown here is derived from an EMBL/GenBank/DDBJ whole genome shotgun (WGS) entry which is preliminary data.</text>
</comment>
<dbReference type="RefSeq" id="WP_150077394.1">
    <property type="nucleotide sequence ID" value="NZ_VWOX01000008.1"/>
</dbReference>
<reference evidence="2 3" key="1">
    <citation type="submission" date="2019-08" db="EMBL/GenBank/DDBJ databases">
        <authorList>
            <person name="Dhanesh K."/>
            <person name="Kumar G."/>
            <person name="Sasikala C."/>
            <person name="Venkata Ramana C."/>
        </authorList>
    </citation>
    <scope>NUCLEOTIDE SEQUENCE [LARGE SCALE GENOMIC DNA]</scope>
    <source>
        <strain evidence="2 3">JC645</strain>
    </source>
</reference>
<dbReference type="Proteomes" id="UP000324479">
    <property type="component" value="Unassembled WGS sequence"/>
</dbReference>
<proteinExistence type="predicted"/>
<name>A0A5M6D408_9BACT</name>
<organism evidence="2 3">
    <name type="scientific">Roseiconus nitratireducens</name>
    <dbReference type="NCBI Taxonomy" id="2605748"/>
    <lineage>
        <taxon>Bacteria</taxon>
        <taxon>Pseudomonadati</taxon>
        <taxon>Planctomycetota</taxon>
        <taxon>Planctomycetia</taxon>
        <taxon>Pirellulales</taxon>
        <taxon>Pirellulaceae</taxon>
        <taxon>Roseiconus</taxon>
    </lineage>
</organism>
<keyword evidence="1" id="KW-0732">Signal</keyword>
<feature type="chain" id="PRO_5024407888" evidence="1">
    <location>
        <begin position="27"/>
        <end position="919"/>
    </location>
</feature>